<dbReference type="GO" id="GO:0006412">
    <property type="term" value="P:translation"/>
    <property type="evidence" value="ECO:0007669"/>
    <property type="project" value="InterPro"/>
</dbReference>
<organism evidence="2">
    <name type="scientific">Gastrodia sp. BS-2023</name>
    <dbReference type="NCBI Taxonomy" id="3076235"/>
    <lineage>
        <taxon>Eukaryota</taxon>
        <taxon>Viridiplantae</taxon>
        <taxon>Streptophyta</taxon>
        <taxon>Embryophyta</taxon>
        <taxon>Tracheophyta</taxon>
        <taxon>Spermatophyta</taxon>
        <taxon>Magnoliopsida</taxon>
        <taxon>Liliopsida</taxon>
        <taxon>Asparagales</taxon>
        <taxon>Orchidaceae</taxon>
        <taxon>Epidendroideae</taxon>
        <taxon>Gastrodieae</taxon>
        <taxon>Gastrodia</taxon>
    </lineage>
</organism>
<comment type="similarity">
    <text evidence="1">Belongs to the universal ribosomal protein uS2 family.</text>
</comment>
<protein>
    <submittedName>
        <fullName evidence="2">Ribosomal protein S2</fullName>
    </submittedName>
</protein>
<dbReference type="EMBL" id="OP414140">
    <property type="protein sequence ID" value="WNH36781.1"/>
    <property type="molecule type" value="Genomic_DNA"/>
</dbReference>
<geneLocation type="mitochondrion" evidence="2"/>
<dbReference type="InterPro" id="IPR001865">
    <property type="entry name" value="Ribosomal_uS2"/>
</dbReference>
<dbReference type="Gene3D" id="3.40.50.10490">
    <property type="entry name" value="Glucose-6-phosphate isomerase like protein, domain 1"/>
    <property type="match status" value="1"/>
</dbReference>
<dbReference type="InterPro" id="IPR023591">
    <property type="entry name" value="Ribosomal_uS2_flav_dom_sf"/>
</dbReference>
<dbReference type="GO" id="GO:0005763">
    <property type="term" value="C:mitochondrial small ribosomal subunit"/>
    <property type="evidence" value="ECO:0007669"/>
    <property type="project" value="TreeGrafter"/>
</dbReference>
<dbReference type="AlphaFoldDB" id="A0AA96C525"/>
<gene>
    <name evidence="2" type="primary">rps2</name>
</gene>
<evidence type="ECO:0000313" key="2">
    <source>
        <dbReference type="EMBL" id="WNH36781.1"/>
    </source>
</evidence>
<dbReference type="CDD" id="cd01425">
    <property type="entry name" value="RPS2"/>
    <property type="match status" value="1"/>
</dbReference>
<keyword evidence="2" id="KW-0496">Mitochondrion</keyword>
<evidence type="ECO:0000256" key="1">
    <source>
        <dbReference type="ARBA" id="ARBA00006242"/>
    </source>
</evidence>
<name>A0AA96C525_9ASPA</name>
<dbReference type="GO" id="GO:0003735">
    <property type="term" value="F:structural constituent of ribosome"/>
    <property type="evidence" value="ECO:0007669"/>
    <property type="project" value="InterPro"/>
</dbReference>
<sequence>MTIHSSIVCQKLLSMNAHLGRRVAASFRLETFGSRNSIAILDSDKTLLFLRNALNFIGSPIRQKGRSFFFKLNKKNLFLSEIMEEMVSCINDPQWRIGAFLTNSFYSRKKKRNDGQLPDCVVLMDADRKSSVLLNRSQIPIASLVDSPLGSYQRITYPIPANAPIQFVYLFRNSITKTVILERGRKIQEELDLRQAFCVVNLYSCNFVYCGFKLKLIRSYCDNGNYMNPKTLDVMNGKVYG</sequence>
<keyword evidence="2" id="KW-0689">Ribosomal protein</keyword>
<dbReference type="PANTHER" id="PTHR12534">
    <property type="entry name" value="30S RIBOSOMAL PROTEIN S2 PROKARYOTIC AND ORGANELLAR"/>
    <property type="match status" value="1"/>
</dbReference>
<dbReference type="SUPFAM" id="SSF52313">
    <property type="entry name" value="Ribosomal protein S2"/>
    <property type="match status" value="1"/>
</dbReference>
<accession>A0AA96C525</accession>
<keyword evidence="2" id="KW-0687">Ribonucleoprotein</keyword>
<dbReference type="InterPro" id="IPR005706">
    <property type="entry name" value="Ribosomal_uS2_bac/mit/plastid"/>
</dbReference>
<dbReference type="PANTHER" id="PTHR12534:SF1">
    <property type="entry name" value="SMALL RIBOSOMAL SUBUNIT PROTEIN US2M"/>
    <property type="match status" value="1"/>
</dbReference>
<proteinExistence type="inferred from homology"/>
<reference evidence="2" key="1">
    <citation type="submission" date="2022-09" db="EMBL/GenBank/DDBJ databases">
        <authorList>
            <person name="Shao B."/>
            <person name="Jin X."/>
        </authorList>
    </citation>
    <scope>NUCLEOTIDE SEQUENCE</scope>
</reference>